<accession>A0AA39SA75</accession>
<dbReference type="EMBL" id="JAUESC010000381">
    <property type="protein sequence ID" value="KAK0590542.1"/>
    <property type="molecule type" value="Genomic_DNA"/>
</dbReference>
<dbReference type="AlphaFoldDB" id="A0AA39SA75"/>
<evidence type="ECO:0000313" key="3">
    <source>
        <dbReference type="EMBL" id="KAK0590542.1"/>
    </source>
</evidence>
<feature type="compositionally biased region" description="Acidic residues" evidence="1">
    <location>
        <begin position="97"/>
        <end position="107"/>
    </location>
</feature>
<feature type="compositionally biased region" description="Acidic residues" evidence="1">
    <location>
        <begin position="115"/>
        <end position="125"/>
    </location>
</feature>
<evidence type="ECO:0000313" key="4">
    <source>
        <dbReference type="Proteomes" id="UP001168877"/>
    </source>
</evidence>
<reference evidence="3" key="2">
    <citation type="submission" date="2023-06" db="EMBL/GenBank/DDBJ databases">
        <authorList>
            <person name="Swenson N.G."/>
            <person name="Wegrzyn J.L."/>
            <person name="Mcevoy S.L."/>
        </authorList>
    </citation>
    <scope>NUCLEOTIDE SEQUENCE</scope>
    <source>
        <strain evidence="3">NS2018</strain>
        <tissue evidence="3">Leaf</tissue>
    </source>
</reference>
<protein>
    <recommendedName>
        <fullName evidence="2">Transposase MuDR plant domain-containing protein</fullName>
    </recommendedName>
</protein>
<feature type="domain" description="Transposase MuDR plant" evidence="2">
    <location>
        <begin position="215"/>
        <end position="279"/>
    </location>
</feature>
<dbReference type="Proteomes" id="UP001168877">
    <property type="component" value="Unassembled WGS sequence"/>
</dbReference>
<comment type="caution">
    <text evidence="3">The sequence shown here is derived from an EMBL/GenBank/DDBJ whole genome shotgun (WGS) entry which is preliminary data.</text>
</comment>
<dbReference type="PANTHER" id="PTHR31973:SF187">
    <property type="entry name" value="MUTATOR TRANSPOSASE MUDRA PROTEIN"/>
    <property type="match status" value="1"/>
</dbReference>
<dbReference type="InterPro" id="IPR004332">
    <property type="entry name" value="Transposase_MuDR"/>
</dbReference>
<dbReference type="PANTHER" id="PTHR31973">
    <property type="entry name" value="POLYPROTEIN, PUTATIVE-RELATED"/>
    <property type="match status" value="1"/>
</dbReference>
<reference evidence="3" key="1">
    <citation type="journal article" date="2022" name="Plant J.">
        <title>Strategies of tolerance reflected in two North American maple genomes.</title>
        <authorList>
            <person name="McEvoy S.L."/>
            <person name="Sezen U.U."/>
            <person name="Trouern-Trend A."/>
            <person name="McMahon S.M."/>
            <person name="Schaberg P.G."/>
            <person name="Yang J."/>
            <person name="Wegrzyn J.L."/>
            <person name="Swenson N.G."/>
        </authorList>
    </citation>
    <scope>NUCLEOTIDE SEQUENCE</scope>
    <source>
        <strain evidence="3">NS2018</strain>
    </source>
</reference>
<feature type="compositionally biased region" description="Basic and acidic residues" evidence="1">
    <location>
        <begin position="57"/>
        <end position="76"/>
    </location>
</feature>
<feature type="region of interest" description="Disordered" evidence="1">
    <location>
        <begin position="93"/>
        <end position="125"/>
    </location>
</feature>
<organism evidence="3 4">
    <name type="scientific">Acer saccharum</name>
    <name type="common">Sugar maple</name>
    <dbReference type="NCBI Taxonomy" id="4024"/>
    <lineage>
        <taxon>Eukaryota</taxon>
        <taxon>Viridiplantae</taxon>
        <taxon>Streptophyta</taxon>
        <taxon>Embryophyta</taxon>
        <taxon>Tracheophyta</taxon>
        <taxon>Spermatophyta</taxon>
        <taxon>Magnoliopsida</taxon>
        <taxon>eudicotyledons</taxon>
        <taxon>Gunneridae</taxon>
        <taxon>Pentapetalae</taxon>
        <taxon>rosids</taxon>
        <taxon>malvids</taxon>
        <taxon>Sapindales</taxon>
        <taxon>Sapindaceae</taxon>
        <taxon>Hippocastanoideae</taxon>
        <taxon>Acereae</taxon>
        <taxon>Acer</taxon>
    </lineage>
</organism>
<feature type="region of interest" description="Disordered" evidence="1">
    <location>
        <begin position="45"/>
        <end position="77"/>
    </location>
</feature>
<keyword evidence="4" id="KW-1185">Reference proteome</keyword>
<name>A0AA39SA75_ACESA</name>
<evidence type="ECO:0000259" key="2">
    <source>
        <dbReference type="Pfam" id="PF03108"/>
    </source>
</evidence>
<gene>
    <name evidence="3" type="ORF">LWI29_028567</name>
</gene>
<dbReference type="Pfam" id="PF03108">
    <property type="entry name" value="DBD_Tnp_Mut"/>
    <property type="match status" value="1"/>
</dbReference>
<sequence>MWFTDKIPTSRVVDLFLELIIPLQEIPLEEVGGDEMVPYQKHGPADVDEQGLGTVDGTKKHEPATVDRPPDVELHGPSDVNWVDTQLHARVNKEAEGQGEGEGEAESEAQGQVEVEAEAEAQDDADILVESDYEQEADDITAETCVDPTKIWDGLNVPNRQHQECASGYDLEDVSDELNSLEGSDGEEGEQGRVRKFIHRSYYEFHLERDMQDPTFKVGMLFGTADIFRNTIRAHAVKHMRDVKFKKNDQHRIRAVCKSEACNWFVYASWLSDHKTFQIKTLCTEHTCAMSFKNKFVNSKLIAEKYVHQWRANPDWNYAGMSAQLRIDTNMDASKWQFYRARKTAR</sequence>
<proteinExistence type="predicted"/>
<evidence type="ECO:0000256" key="1">
    <source>
        <dbReference type="SAM" id="MobiDB-lite"/>
    </source>
</evidence>